<dbReference type="InterPro" id="IPR050808">
    <property type="entry name" value="Phage_Integrase"/>
</dbReference>
<dbReference type="Proteomes" id="UP000422569">
    <property type="component" value="Chromosome"/>
</dbReference>
<keyword evidence="9" id="KW-1185">Reference proteome</keyword>
<reference evidence="8 9" key="1">
    <citation type="submission" date="2019-09" db="EMBL/GenBank/DDBJ databases">
        <title>Isolation and complete genome sequencing of Methylocystis species.</title>
        <authorList>
            <person name="Rumah B.L."/>
            <person name="Stead C.E."/>
            <person name="Stevens B.C."/>
            <person name="Minton N.P."/>
            <person name="Grosse-Honebrink A."/>
            <person name="Zhang Y."/>
        </authorList>
    </citation>
    <scope>NUCLEOTIDE SEQUENCE [LARGE SCALE GENOMIC DNA]</scope>
    <source>
        <strain evidence="8 9">BRCS2</strain>
    </source>
</reference>
<keyword evidence="4" id="KW-0233">DNA recombination</keyword>
<feature type="domain" description="Core-binding (CB)" evidence="7">
    <location>
        <begin position="102"/>
        <end position="181"/>
    </location>
</feature>
<dbReference type="PANTHER" id="PTHR30629:SF2">
    <property type="entry name" value="PROPHAGE INTEGRASE INTS-RELATED"/>
    <property type="match status" value="1"/>
</dbReference>
<dbReference type="EMBL" id="CP044331">
    <property type="protein sequence ID" value="QGM97716.1"/>
    <property type="molecule type" value="Genomic_DNA"/>
</dbReference>
<dbReference type="Gene3D" id="1.10.443.10">
    <property type="entry name" value="Intergrase catalytic core"/>
    <property type="match status" value="1"/>
</dbReference>
<dbReference type="GO" id="GO:0015074">
    <property type="term" value="P:DNA integration"/>
    <property type="evidence" value="ECO:0007669"/>
    <property type="project" value="UniProtKB-KW"/>
</dbReference>
<dbReference type="InterPro" id="IPR025166">
    <property type="entry name" value="Integrase_DNA_bind_dom"/>
</dbReference>
<dbReference type="GO" id="GO:0006310">
    <property type="term" value="P:DNA recombination"/>
    <property type="evidence" value="ECO:0007669"/>
    <property type="project" value="UniProtKB-KW"/>
</dbReference>
<feature type="domain" description="Tyr recombinase" evidence="6">
    <location>
        <begin position="223"/>
        <end position="402"/>
    </location>
</feature>
<dbReference type="Pfam" id="PF13356">
    <property type="entry name" value="Arm-DNA-bind_3"/>
    <property type="match status" value="1"/>
</dbReference>
<evidence type="ECO:0000256" key="3">
    <source>
        <dbReference type="ARBA" id="ARBA00023125"/>
    </source>
</evidence>
<dbReference type="InterPro" id="IPR044068">
    <property type="entry name" value="CB"/>
</dbReference>
<dbReference type="Gene3D" id="3.30.160.390">
    <property type="entry name" value="Integrase, DNA-binding domain"/>
    <property type="match status" value="1"/>
</dbReference>
<dbReference type="GO" id="GO:0003677">
    <property type="term" value="F:DNA binding"/>
    <property type="evidence" value="ECO:0007669"/>
    <property type="project" value="UniProtKB-UniRule"/>
</dbReference>
<accession>A0A6B8M5M8</accession>
<dbReference type="RefSeq" id="WP_016917769.1">
    <property type="nucleotide sequence ID" value="NZ_CP044331.1"/>
</dbReference>
<sequence>MPVIKITKRAVDALAPGERPFIAFDTDLAGFGIRVMPSGAMSYVVEYRPHGGGRGVAKRRVTIGRVGALTPDQARKAAADMLAQVRLGGDPGAEKAEKRKALTVAGLCDAFETEHLETKVKDGTAEAHSLALKRLKDAHGSVKAEALSRGQVSALHSKMRDTPYAANRALAVWSKLYSWAGVRGLVPEGFNPARGIEKYREQGRERFLTGEEFARLGDALRLAETEGLPWDVDETKPGAKHLVRESNRRRVLDPFAVAAIRLLILTGARLREILHAKWSQVDVERGVIFLPDSKTGKKPVYLSAAAQEVLASLPRIEGNPHIIAGANVGAPRADLKKPWAAVTRAGGLEGVRLHDLRHSFASFGAGASLGLPIIGKLLGHTQAATTQRYAHLDADPLRRAVDTIGATISAAMDGDKKGEVVQFKRSGSNSAV</sequence>
<dbReference type="PROSITE" id="PS51900">
    <property type="entry name" value="CB"/>
    <property type="match status" value="1"/>
</dbReference>
<dbReference type="PROSITE" id="PS51898">
    <property type="entry name" value="TYR_RECOMBINASE"/>
    <property type="match status" value="1"/>
</dbReference>
<dbReference type="InterPro" id="IPR038488">
    <property type="entry name" value="Integrase_DNA-bd_sf"/>
</dbReference>
<evidence type="ECO:0000259" key="7">
    <source>
        <dbReference type="PROSITE" id="PS51900"/>
    </source>
</evidence>
<evidence type="ECO:0000256" key="5">
    <source>
        <dbReference type="PROSITE-ProRule" id="PRU01248"/>
    </source>
</evidence>
<proteinExistence type="inferred from homology"/>
<keyword evidence="2" id="KW-0229">DNA integration</keyword>
<evidence type="ECO:0000256" key="2">
    <source>
        <dbReference type="ARBA" id="ARBA00022908"/>
    </source>
</evidence>
<evidence type="ECO:0000256" key="4">
    <source>
        <dbReference type="ARBA" id="ARBA00023172"/>
    </source>
</evidence>
<dbReference type="CDD" id="cd00796">
    <property type="entry name" value="INT_Rci_Hp1_C"/>
    <property type="match status" value="1"/>
</dbReference>
<protein>
    <submittedName>
        <fullName evidence="8">Site-specific integrase</fullName>
    </submittedName>
</protein>
<dbReference type="InterPro" id="IPR002104">
    <property type="entry name" value="Integrase_catalytic"/>
</dbReference>
<dbReference type="InterPro" id="IPR011010">
    <property type="entry name" value="DNA_brk_join_enz"/>
</dbReference>
<evidence type="ECO:0000256" key="1">
    <source>
        <dbReference type="ARBA" id="ARBA00008857"/>
    </source>
</evidence>
<dbReference type="AlphaFoldDB" id="A0A6B8M5M8"/>
<dbReference type="InterPro" id="IPR010998">
    <property type="entry name" value="Integrase_recombinase_N"/>
</dbReference>
<evidence type="ECO:0000259" key="6">
    <source>
        <dbReference type="PROSITE" id="PS51898"/>
    </source>
</evidence>
<gene>
    <name evidence="8" type="ORF">F7D14_09710</name>
</gene>
<dbReference type="PANTHER" id="PTHR30629">
    <property type="entry name" value="PROPHAGE INTEGRASE"/>
    <property type="match status" value="1"/>
</dbReference>
<dbReference type="InterPro" id="IPR013762">
    <property type="entry name" value="Integrase-like_cat_sf"/>
</dbReference>
<evidence type="ECO:0000313" key="9">
    <source>
        <dbReference type="Proteomes" id="UP000422569"/>
    </source>
</evidence>
<evidence type="ECO:0000313" key="8">
    <source>
        <dbReference type="EMBL" id="QGM97716.1"/>
    </source>
</evidence>
<dbReference type="Gene3D" id="1.10.150.130">
    <property type="match status" value="1"/>
</dbReference>
<organism evidence="8 9">
    <name type="scientific">Methylocystis parvus</name>
    <dbReference type="NCBI Taxonomy" id="134"/>
    <lineage>
        <taxon>Bacteria</taxon>
        <taxon>Pseudomonadati</taxon>
        <taxon>Pseudomonadota</taxon>
        <taxon>Alphaproteobacteria</taxon>
        <taxon>Hyphomicrobiales</taxon>
        <taxon>Methylocystaceae</taxon>
        <taxon>Methylocystis</taxon>
    </lineage>
</organism>
<keyword evidence="3 5" id="KW-0238">DNA-binding</keyword>
<dbReference type="SUPFAM" id="SSF56349">
    <property type="entry name" value="DNA breaking-rejoining enzymes"/>
    <property type="match status" value="1"/>
</dbReference>
<comment type="similarity">
    <text evidence="1">Belongs to the 'phage' integrase family.</text>
</comment>
<name>A0A6B8M5M8_9HYPH</name>
<dbReference type="Pfam" id="PF00589">
    <property type="entry name" value="Phage_integrase"/>
    <property type="match status" value="1"/>
</dbReference>
<dbReference type="KEGG" id="mpar:F7D14_09710"/>